<dbReference type="GO" id="GO:0008955">
    <property type="term" value="F:peptidoglycan glycosyltransferase activity"/>
    <property type="evidence" value="ECO:0007669"/>
    <property type="project" value="UniProtKB-EC"/>
</dbReference>
<dbReference type="GO" id="GO:0005886">
    <property type="term" value="C:plasma membrane"/>
    <property type="evidence" value="ECO:0007669"/>
    <property type="project" value="TreeGrafter"/>
</dbReference>
<evidence type="ECO:0000256" key="7">
    <source>
        <dbReference type="ARBA" id="ARBA00022989"/>
    </source>
</evidence>
<evidence type="ECO:0000256" key="10">
    <source>
        <dbReference type="ARBA" id="ARBA00033270"/>
    </source>
</evidence>
<evidence type="ECO:0000256" key="11">
    <source>
        <dbReference type="ARBA" id="ARBA00038053"/>
    </source>
</evidence>
<comment type="caution">
    <text evidence="17">The sequence shown here is derived from an EMBL/GenBank/DDBJ whole genome shotgun (WGS) entry which is preliminary data.</text>
</comment>
<feature type="transmembrane region" description="Helical" evidence="16">
    <location>
        <begin position="269"/>
        <end position="295"/>
    </location>
</feature>
<evidence type="ECO:0000256" key="14">
    <source>
        <dbReference type="ARBA" id="ARBA00044770"/>
    </source>
</evidence>
<evidence type="ECO:0000256" key="4">
    <source>
        <dbReference type="ARBA" id="ARBA00022692"/>
    </source>
</evidence>
<feature type="transmembrane region" description="Helical" evidence="16">
    <location>
        <begin position="67"/>
        <end position="85"/>
    </location>
</feature>
<dbReference type="EC" id="2.4.99.28" evidence="14"/>
<gene>
    <name evidence="17" type="ORF">NLO413_0788</name>
</gene>
<dbReference type="GO" id="GO:0015648">
    <property type="term" value="F:lipid-linked peptidoglycan transporter activity"/>
    <property type="evidence" value="ECO:0007669"/>
    <property type="project" value="TreeGrafter"/>
</dbReference>
<feature type="transmembrane region" description="Helical" evidence="16">
    <location>
        <begin position="175"/>
        <end position="192"/>
    </location>
</feature>
<feature type="transmembrane region" description="Helical" evidence="16">
    <location>
        <begin position="29"/>
        <end position="47"/>
    </location>
</feature>
<evidence type="ECO:0000256" key="8">
    <source>
        <dbReference type="ARBA" id="ARBA00023136"/>
    </source>
</evidence>
<dbReference type="GO" id="GO:0008360">
    <property type="term" value="P:regulation of cell shape"/>
    <property type="evidence" value="ECO:0007669"/>
    <property type="project" value="UniProtKB-KW"/>
</dbReference>
<feature type="transmembrane region" description="Helical" evidence="16">
    <location>
        <begin position="151"/>
        <end position="169"/>
    </location>
</feature>
<keyword evidence="6" id="KW-0573">Peptidoglycan synthesis</keyword>
<dbReference type="Proteomes" id="UP000033562">
    <property type="component" value="Unassembled WGS sequence"/>
</dbReference>
<keyword evidence="7 16" id="KW-1133">Transmembrane helix</keyword>
<evidence type="ECO:0000256" key="5">
    <source>
        <dbReference type="ARBA" id="ARBA00022960"/>
    </source>
</evidence>
<proteinExistence type="inferred from homology"/>
<comment type="catalytic activity">
    <reaction evidence="15">
        <text>[GlcNAc-(1-&gt;4)-Mur2Ac(oyl-L-Ala-gamma-D-Glu-L-Lys-D-Ala-D-Ala)](n)-di-trans,octa-cis-undecaprenyl diphosphate + beta-D-GlcNAc-(1-&gt;4)-Mur2Ac(oyl-L-Ala-gamma-D-Glu-L-Lys-D-Ala-D-Ala)-di-trans,octa-cis-undecaprenyl diphosphate = [GlcNAc-(1-&gt;4)-Mur2Ac(oyl-L-Ala-gamma-D-Glu-L-Lys-D-Ala-D-Ala)](n+1)-di-trans,octa-cis-undecaprenyl diphosphate + di-trans,octa-cis-undecaprenyl diphosphate + H(+)</text>
        <dbReference type="Rhea" id="RHEA:23708"/>
        <dbReference type="Rhea" id="RHEA-COMP:9602"/>
        <dbReference type="Rhea" id="RHEA-COMP:9603"/>
        <dbReference type="ChEBI" id="CHEBI:15378"/>
        <dbReference type="ChEBI" id="CHEBI:58405"/>
        <dbReference type="ChEBI" id="CHEBI:60033"/>
        <dbReference type="ChEBI" id="CHEBI:78435"/>
        <dbReference type="EC" id="2.4.99.28"/>
    </reaction>
</comment>
<name>A0A0F3NNW5_9RICK</name>
<sequence>MKETFNNETISSLKRGIFSSWYRTIDKSFFFSIVFMLFCSLILVSSAGPVIEKRILLPQNYFISRHLLYMIMSLCIIIACSFTNYYTITKISFFGLFVIILILVYMFFFEVEIKGSKRWLYVFGSSIQPSEFAKPLFAIVTARILHSNICYKYYISFFLYFTLVTLFLFQPDFSMSIILSITWILQLFFYGINYLCFFIIGTILLIVVILCCYFIPYIRNRIYAFLDPLNHDHFQISKSIQSFKIGKITGIGPGEGVVKLLLPDCHTDFIFSVAAEEFGIVCCLPILFIFGYISAKMFYFTYNENDMFRLLTIAGLFVQFSTQFLINIGVVLNLLPTTGLSLPLLSYGGSSLLSTSFLLGTTMSFSKSRLAIKRIIVS</sequence>
<dbReference type="PANTHER" id="PTHR30474">
    <property type="entry name" value="CELL CYCLE PROTEIN"/>
    <property type="match status" value="1"/>
</dbReference>
<dbReference type="PATRIC" id="fig|1359163.3.peg.758"/>
<keyword evidence="3" id="KW-0808">Transferase</keyword>
<evidence type="ECO:0000256" key="6">
    <source>
        <dbReference type="ARBA" id="ARBA00022984"/>
    </source>
</evidence>
<comment type="similarity">
    <text evidence="11">Belongs to the SEDS family. FtsW subfamily.</text>
</comment>
<evidence type="ECO:0000313" key="17">
    <source>
        <dbReference type="EMBL" id="KJV69397.1"/>
    </source>
</evidence>
<dbReference type="InterPro" id="IPR001182">
    <property type="entry name" value="FtsW/RodA"/>
</dbReference>
<keyword evidence="4 16" id="KW-0812">Transmembrane</keyword>
<dbReference type="Pfam" id="PF01098">
    <property type="entry name" value="FTSW_RODA_SPOVE"/>
    <property type="match status" value="1"/>
</dbReference>
<dbReference type="EMBL" id="LANX01000001">
    <property type="protein sequence ID" value="KJV69397.1"/>
    <property type="molecule type" value="Genomic_DNA"/>
</dbReference>
<accession>A0A0F3NNW5</accession>
<protein>
    <recommendedName>
        <fullName evidence="12">Probable peptidoglycan glycosyltransferase FtsW</fullName>
        <ecNumber evidence="14">2.4.99.28</ecNumber>
    </recommendedName>
    <alternativeName>
        <fullName evidence="13">Cell division protein FtsW</fullName>
    </alternativeName>
    <alternativeName>
        <fullName evidence="10">Cell wall polymerase</fullName>
    </alternativeName>
    <alternativeName>
        <fullName evidence="9">Peptidoglycan polymerase</fullName>
    </alternativeName>
</protein>
<dbReference type="RefSeq" id="WP_045809118.1">
    <property type="nucleotide sequence ID" value="NZ_LANX01000001.1"/>
</dbReference>
<keyword evidence="2" id="KW-0328">Glycosyltransferase</keyword>
<keyword evidence="5" id="KW-0133">Cell shape</keyword>
<evidence type="ECO:0000313" key="18">
    <source>
        <dbReference type="Proteomes" id="UP000033562"/>
    </source>
</evidence>
<feature type="transmembrane region" description="Helical" evidence="16">
    <location>
        <begin position="344"/>
        <end position="365"/>
    </location>
</feature>
<organism evidence="17 18">
    <name type="scientific">Candidatus Neoehrlichia procyonis str. RAC413</name>
    <dbReference type="NCBI Taxonomy" id="1359163"/>
    <lineage>
        <taxon>Bacteria</taxon>
        <taxon>Pseudomonadati</taxon>
        <taxon>Pseudomonadota</taxon>
        <taxon>Alphaproteobacteria</taxon>
        <taxon>Rickettsiales</taxon>
        <taxon>Anaplasmataceae</taxon>
        <taxon>Candidatus Neoehrlichia</taxon>
    </lineage>
</organism>
<keyword evidence="18" id="KW-1185">Reference proteome</keyword>
<evidence type="ECO:0000256" key="2">
    <source>
        <dbReference type="ARBA" id="ARBA00022676"/>
    </source>
</evidence>
<evidence type="ECO:0000256" key="16">
    <source>
        <dbReference type="SAM" id="Phobius"/>
    </source>
</evidence>
<evidence type="ECO:0000256" key="15">
    <source>
        <dbReference type="ARBA" id="ARBA00049902"/>
    </source>
</evidence>
<comment type="subcellular location">
    <subcellularLocation>
        <location evidence="1">Membrane</location>
        <topology evidence="1">Multi-pass membrane protein</topology>
    </subcellularLocation>
</comment>
<reference evidence="17 18" key="1">
    <citation type="submission" date="2015-02" db="EMBL/GenBank/DDBJ databases">
        <title>Genome Sequencing of Rickettsiales.</title>
        <authorList>
            <person name="Daugherty S.C."/>
            <person name="Su Q."/>
            <person name="Abolude K."/>
            <person name="Beier-Sexton M."/>
            <person name="Carlyon J.A."/>
            <person name="Carter R."/>
            <person name="Day N.P."/>
            <person name="Dumler S.J."/>
            <person name="Dyachenko V."/>
            <person name="Godinez A."/>
            <person name="Kurtti T.J."/>
            <person name="Lichay M."/>
            <person name="Mullins K.E."/>
            <person name="Ott S."/>
            <person name="Pappas-Brown V."/>
            <person name="Paris D.H."/>
            <person name="Patel P."/>
            <person name="Richards A.L."/>
            <person name="Sadzewicz L."/>
            <person name="Sears K."/>
            <person name="Seidman D."/>
            <person name="Sengamalay N."/>
            <person name="Stenos J."/>
            <person name="Tallon L.J."/>
            <person name="Vincent G."/>
            <person name="Fraser C.M."/>
            <person name="Munderloh U."/>
            <person name="Dunning-Hotopp J.C."/>
        </authorList>
    </citation>
    <scope>NUCLEOTIDE SEQUENCE [LARGE SCALE GENOMIC DNA]</scope>
    <source>
        <strain evidence="17 18">RAC413</strain>
    </source>
</reference>
<feature type="transmembrane region" description="Helical" evidence="16">
    <location>
        <begin position="307"/>
        <end position="332"/>
    </location>
</feature>
<feature type="transmembrane region" description="Helical" evidence="16">
    <location>
        <begin position="197"/>
        <end position="218"/>
    </location>
</feature>
<keyword evidence="8 16" id="KW-0472">Membrane</keyword>
<evidence type="ECO:0000256" key="1">
    <source>
        <dbReference type="ARBA" id="ARBA00004141"/>
    </source>
</evidence>
<dbReference type="STRING" id="1359163.NLO413_0788"/>
<evidence type="ECO:0000256" key="9">
    <source>
        <dbReference type="ARBA" id="ARBA00032370"/>
    </source>
</evidence>
<dbReference type="GO" id="GO:0009252">
    <property type="term" value="P:peptidoglycan biosynthetic process"/>
    <property type="evidence" value="ECO:0007669"/>
    <property type="project" value="UniProtKB-KW"/>
</dbReference>
<dbReference type="OrthoDB" id="9768187at2"/>
<dbReference type="GO" id="GO:0051301">
    <property type="term" value="P:cell division"/>
    <property type="evidence" value="ECO:0007669"/>
    <property type="project" value="InterPro"/>
</dbReference>
<dbReference type="PANTHER" id="PTHR30474:SF2">
    <property type="entry name" value="PEPTIDOGLYCAN GLYCOSYLTRANSFERASE FTSW-RELATED"/>
    <property type="match status" value="1"/>
</dbReference>
<evidence type="ECO:0000256" key="3">
    <source>
        <dbReference type="ARBA" id="ARBA00022679"/>
    </source>
</evidence>
<dbReference type="AlphaFoldDB" id="A0A0F3NNW5"/>
<evidence type="ECO:0000256" key="12">
    <source>
        <dbReference type="ARBA" id="ARBA00041185"/>
    </source>
</evidence>
<feature type="transmembrane region" description="Helical" evidence="16">
    <location>
        <begin position="91"/>
        <end position="109"/>
    </location>
</feature>
<dbReference type="GO" id="GO:0032153">
    <property type="term" value="C:cell division site"/>
    <property type="evidence" value="ECO:0007669"/>
    <property type="project" value="TreeGrafter"/>
</dbReference>
<evidence type="ECO:0000256" key="13">
    <source>
        <dbReference type="ARBA" id="ARBA00041418"/>
    </source>
</evidence>